<dbReference type="GO" id="GO:0006790">
    <property type="term" value="P:sulfur compound metabolic process"/>
    <property type="evidence" value="ECO:0007669"/>
    <property type="project" value="TreeGrafter"/>
</dbReference>
<accession>A0A7M5UPY0</accession>
<organism evidence="3 4">
    <name type="scientific">Clytia hemisphaerica</name>
    <dbReference type="NCBI Taxonomy" id="252671"/>
    <lineage>
        <taxon>Eukaryota</taxon>
        <taxon>Metazoa</taxon>
        <taxon>Cnidaria</taxon>
        <taxon>Hydrozoa</taxon>
        <taxon>Hydroidolina</taxon>
        <taxon>Leptothecata</taxon>
        <taxon>Obeliida</taxon>
        <taxon>Clytiidae</taxon>
        <taxon>Clytia</taxon>
    </lineage>
</organism>
<evidence type="ECO:0000313" key="4">
    <source>
        <dbReference type="Proteomes" id="UP000594262"/>
    </source>
</evidence>
<dbReference type="EnsemblMetazoa" id="CLYHEMT000708.1">
    <property type="protein sequence ID" value="CLYHEMP000708.1"/>
    <property type="gene ID" value="CLYHEMG000708"/>
</dbReference>
<dbReference type="PANTHER" id="PTHR10704">
    <property type="entry name" value="CARBOHYDRATE SULFOTRANSFERASE"/>
    <property type="match status" value="1"/>
</dbReference>
<feature type="domain" description="Sulfotransferase" evidence="2">
    <location>
        <begin position="48"/>
        <end position="364"/>
    </location>
</feature>
<dbReference type="Proteomes" id="UP000594262">
    <property type="component" value="Unplaced"/>
</dbReference>
<dbReference type="GO" id="GO:0006044">
    <property type="term" value="P:N-acetylglucosamine metabolic process"/>
    <property type="evidence" value="ECO:0007669"/>
    <property type="project" value="TreeGrafter"/>
</dbReference>
<reference evidence="3" key="1">
    <citation type="submission" date="2021-01" db="UniProtKB">
        <authorList>
            <consortium name="EnsemblMetazoa"/>
        </authorList>
    </citation>
    <scope>IDENTIFICATION</scope>
</reference>
<evidence type="ECO:0000313" key="3">
    <source>
        <dbReference type="EnsemblMetazoa" id="CLYHEMP000708.1"/>
    </source>
</evidence>
<dbReference type="GeneID" id="136800287"/>
<dbReference type="AlphaFoldDB" id="A0A7M5UPY0"/>
<sequence length="396" mass="46504">MVRLKSRKTKIIIIGLLLSIYVLICWTQFSSIIKFLPGNLTNRKTKKAIFIVGPGRTGTSLLGDLFNSQDDVIYLFEPLRAIHQYYGRDFFFDVDSSANNQEKFYAQEAKEFLKDIVTCNYQKKHDHYLKYLESPKMNHRRSKVLTMAPFCDAKTHKCRKIDSQLMNQLCVKNEYKIVVKELSFRMPFGRMSSLEDLSLPEHYQILLIHSMRDPRAFLFSKYQLHWFHEQQPNPMKRVKPFVDLSCSLIRKNMNHFLKTTHHEELHDHSTIKYKVLRYEDLQTNLTSLGNSLEKFLGFPSDIPKYFESKTRSRTRPKIRTTKKIFSKRFSTSPRDISTVSDKWRLMMNHDLVQTIQGSCNGVMKILGYKSVHSIQSQRNKSLLLFNGKPQISALIK</sequence>
<protein>
    <recommendedName>
        <fullName evidence="2">Sulfotransferase domain-containing protein</fullName>
    </recommendedName>
</protein>
<dbReference type="GO" id="GO:0001517">
    <property type="term" value="F:N-acetylglucosamine 6-O-sulfotransferase activity"/>
    <property type="evidence" value="ECO:0007669"/>
    <property type="project" value="TreeGrafter"/>
</dbReference>
<keyword evidence="1" id="KW-0472">Membrane</keyword>
<proteinExistence type="predicted"/>
<name>A0A7M5UPY0_9CNID</name>
<keyword evidence="4" id="KW-1185">Reference proteome</keyword>
<evidence type="ECO:0000256" key="1">
    <source>
        <dbReference type="SAM" id="Phobius"/>
    </source>
</evidence>
<evidence type="ECO:0000259" key="2">
    <source>
        <dbReference type="Pfam" id="PF00685"/>
    </source>
</evidence>
<keyword evidence="1" id="KW-1133">Transmembrane helix</keyword>
<dbReference type="PANTHER" id="PTHR10704:SF44">
    <property type="entry name" value="LD35051P-RELATED"/>
    <property type="match status" value="1"/>
</dbReference>
<dbReference type="SUPFAM" id="SSF52540">
    <property type="entry name" value="P-loop containing nucleoside triphosphate hydrolases"/>
    <property type="match status" value="1"/>
</dbReference>
<keyword evidence="1" id="KW-0812">Transmembrane</keyword>
<dbReference type="OrthoDB" id="6138663at2759"/>
<dbReference type="InterPro" id="IPR000863">
    <property type="entry name" value="Sulfotransferase_dom"/>
</dbReference>
<dbReference type="Pfam" id="PF00685">
    <property type="entry name" value="Sulfotransfer_1"/>
    <property type="match status" value="1"/>
</dbReference>
<dbReference type="InterPro" id="IPR027417">
    <property type="entry name" value="P-loop_NTPase"/>
</dbReference>
<dbReference type="Gene3D" id="3.40.50.300">
    <property type="entry name" value="P-loop containing nucleotide triphosphate hydrolases"/>
    <property type="match status" value="1"/>
</dbReference>
<dbReference type="InterPro" id="IPR051135">
    <property type="entry name" value="Gal/GlcNAc/GalNAc_ST"/>
</dbReference>
<dbReference type="RefSeq" id="XP_066913012.1">
    <property type="nucleotide sequence ID" value="XM_067056911.1"/>
</dbReference>
<feature type="transmembrane region" description="Helical" evidence="1">
    <location>
        <begin position="12"/>
        <end position="29"/>
    </location>
</feature>